<dbReference type="EMBL" id="JAMQOT010000001">
    <property type="protein sequence ID" value="MDF9744043.1"/>
    <property type="molecule type" value="Genomic_DNA"/>
</dbReference>
<evidence type="ECO:0000313" key="2">
    <source>
        <dbReference type="Proteomes" id="UP001154061"/>
    </source>
</evidence>
<organism evidence="1 2">
    <name type="scientific">Natrinema salsiterrestre</name>
    <dbReference type="NCBI Taxonomy" id="2950540"/>
    <lineage>
        <taxon>Archaea</taxon>
        <taxon>Methanobacteriati</taxon>
        <taxon>Methanobacteriota</taxon>
        <taxon>Stenosarchaea group</taxon>
        <taxon>Halobacteria</taxon>
        <taxon>Halobacteriales</taxon>
        <taxon>Natrialbaceae</taxon>
        <taxon>Natrinema</taxon>
    </lineage>
</organism>
<gene>
    <name evidence="1" type="ORF">NDI89_00435</name>
</gene>
<evidence type="ECO:0008006" key="3">
    <source>
        <dbReference type="Google" id="ProtNLM"/>
    </source>
</evidence>
<name>A0A9Q4KZQ4_9EURY</name>
<accession>A0A9Q4KZQ4</accession>
<dbReference type="SUPFAM" id="SSF57889">
    <property type="entry name" value="Cysteine-rich domain"/>
    <property type="match status" value="1"/>
</dbReference>
<dbReference type="RefSeq" id="WP_277519501.1">
    <property type="nucleotide sequence ID" value="NZ_JAMQOT010000001.1"/>
</dbReference>
<proteinExistence type="predicted"/>
<dbReference type="InterPro" id="IPR046349">
    <property type="entry name" value="C1-like_sf"/>
</dbReference>
<keyword evidence="2" id="KW-1185">Reference proteome</keyword>
<comment type="caution">
    <text evidence="1">The sequence shown here is derived from an EMBL/GenBank/DDBJ whole genome shotgun (WGS) entry which is preliminary data.</text>
</comment>
<evidence type="ECO:0000313" key="1">
    <source>
        <dbReference type="EMBL" id="MDF9744043.1"/>
    </source>
</evidence>
<dbReference type="Proteomes" id="UP001154061">
    <property type="component" value="Unassembled WGS sequence"/>
</dbReference>
<dbReference type="AlphaFoldDB" id="A0A9Q4KZQ4"/>
<reference evidence="1" key="1">
    <citation type="submission" date="2022-06" db="EMBL/GenBank/DDBJ databases">
        <title>Natrinema sp. a new haloarchaeum isolate from saline soil.</title>
        <authorList>
            <person name="Strakova D."/>
            <person name="Galisteo C."/>
            <person name="Sanchez-Porro C."/>
            <person name="Ventosa A."/>
        </authorList>
    </citation>
    <scope>NUCLEOTIDE SEQUENCE</scope>
    <source>
        <strain evidence="1">S1CR25-10</strain>
    </source>
</reference>
<sequence>MKIGERCTVCETRIGEGEIQHCETCGRGVHDPCEEYETTFECRHCGDETWIGTVEF</sequence>
<protein>
    <recommendedName>
        <fullName evidence="3">Phorbol-ester/DAG-type domain-containing protein</fullName>
    </recommendedName>
</protein>